<feature type="domain" description="Transcription regulator PadR N-terminal" evidence="1">
    <location>
        <begin position="19"/>
        <end position="93"/>
    </location>
</feature>
<dbReference type="EMBL" id="CP139781">
    <property type="protein sequence ID" value="WRQ87123.1"/>
    <property type="molecule type" value="Genomic_DNA"/>
</dbReference>
<dbReference type="PANTHER" id="PTHR33169:SF14">
    <property type="entry name" value="TRANSCRIPTIONAL REGULATOR RV3488"/>
    <property type="match status" value="1"/>
</dbReference>
<evidence type="ECO:0000313" key="3">
    <source>
        <dbReference type="Proteomes" id="UP000738431"/>
    </source>
</evidence>
<dbReference type="Pfam" id="PF03551">
    <property type="entry name" value="PadR"/>
    <property type="match status" value="1"/>
</dbReference>
<keyword evidence="3" id="KW-1185">Reference proteome</keyword>
<dbReference type="InterPro" id="IPR036390">
    <property type="entry name" value="WH_DNA-bd_sf"/>
</dbReference>
<dbReference type="InterPro" id="IPR036388">
    <property type="entry name" value="WH-like_DNA-bd_sf"/>
</dbReference>
<evidence type="ECO:0000259" key="1">
    <source>
        <dbReference type="Pfam" id="PF03551"/>
    </source>
</evidence>
<reference evidence="2 3" key="1">
    <citation type="submission" date="2021-08" db="EMBL/GenBank/DDBJ databases">
        <authorList>
            <person name="Zhang D."/>
            <person name="Zhang A."/>
            <person name="Wang L."/>
        </authorList>
    </citation>
    <scope>NUCLEOTIDE SEQUENCE [LARGE SCALE GENOMIC DNA]</scope>
    <source>
        <strain evidence="2 3">WL0086</strain>
    </source>
</reference>
<accession>A0ABZ1C6U6</accession>
<organism evidence="2 3">
    <name type="scientific">Actomonas aquatica</name>
    <dbReference type="NCBI Taxonomy" id="2866162"/>
    <lineage>
        <taxon>Bacteria</taxon>
        <taxon>Pseudomonadati</taxon>
        <taxon>Verrucomicrobiota</taxon>
        <taxon>Opitutia</taxon>
        <taxon>Opitutales</taxon>
        <taxon>Opitutaceae</taxon>
        <taxon>Actomonas</taxon>
    </lineage>
</organism>
<reference evidence="2 3" key="2">
    <citation type="submission" date="2023-12" db="EMBL/GenBank/DDBJ databases">
        <title>Description of an unclassified Opitutus bacterium of Verrucomicrobiota.</title>
        <authorList>
            <person name="Zhang D.-F."/>
        </authorList>
    </citation>
    <scope>NUCLEOTIDE SEQUENCE [LARGE SCALE GENOMIC DNA]</scope>
    <source>
        <strain evidence="2 3">WL0086</strain>
    </source>
</reference>
<gene>
    <name evidence="2" type="ORF">K1X11_020110</name>
</gene>
<protein>
    <submittedName>
        <fullName evidence="2">PadR family transcriptional regulator</fullName>
    </submittedName>
</protein>
<dbReference type="Proteomes" id="UP000738431">
    <property type="component" value="Chromosome"/>
</dbReference>
<dbReference type="PANTHER" id="PTHR33169">
    <property type="entry name" value="PADR-FAMILY TRANSCRIPTIONAL REGULATOR"/>
    <property type="match status" value="1"/>
</dbReference>
<dbReference type="SUPFAM" id="SSF46785">
    <property type="entry name" value="Winged helix' DNA-binding domain"/>
    <property type="match status" value="1"/>
</dbReference>
<dbReference type="InterPro" id="IPR005149">
    <property type="entry name" value="Tscrpt_reg_PadR_N"/>
</dbReference>
<dbReference type="InterPro" id="IPR052509">
    <property type="entry name" value="Metal_resp_DNA-bind_regulator"/>
</dbReference>
<dbReference type="RefSeq" id="WP_221029464.1">
    <property type="nucleotide sequence ID" value="NZ_CP139781.1"/>
</dbReference>
<dbReference type="NCBIfam" id="TIGR03433">
    <property type="entry name" value="padR_acidobact"/>
    <property type="match status" value="1"/>
</dbReference>
<dbReference type="Gene3D" id="1.10.10.10">
    <property type="entry name" value="Winged helix-like DNA-binding domain superfamily/Winged helix DNA-binding domain"/>
    <property type="match status" value="1"/>
</dbReference>
<name>A0ABZ1C6U6_9BACT</name>
<evidence type="ECO:0000313" key="2">
    <source>
        <dbReference type="EMBL" id="WRQ87123.1"/>
    </source>
</evidence>
<proteinExistence type="predicted"/>
<dbReference type="InterPro" id="IPR017799">
    <property type="entry name" value="Tscrpt_reg_PadR_acidobac-type"/>
</dbReference>
<sequence length="115" mass="12884">MSTLPDRLEVLQGTLDLLVLKTLSSLGPLHGYGIARRIEQVSGDLLALNQGTLYPALLRLEQQGWIASDWGVSENNRRARFYRLTEKGTQRLEVEVSRWRRISAAVNAIVAEPAQ</sequence>